<evidence type="ECO:0000256" key="2">
    <source>
        <dbReference type="ARBA" id="ARBA00022525"/>
    </source>
</evidence>
<dbReference type="EnsemblMetazoa" id="SCAU012860-RB">
    <property type="protein sequence ID" value="SCAU012860-PB"/>
    <property type="gene ID" value="SCAU012860"/>
</dbReference>
<dbReference type="AlphaFoldDB" id="A0A1I8Q0Y5"/>
<evidence type="ECO:0000313" key="4">
    <source>
        <dbReference type="EnsemblMetazoa" id="SCAU012860-PB"/>
    </source>
</evidence>
<dbReference type="Proteomes" id="UP000095300">
    <property type="component" value="Unassembled WGS sequence"/>
</dbReference>
<evidence type="ECO:0000256" key="1">
    <source>
        <dbReference type="ARBA" id="ARBA00004613"/>
    </source>
</evidence>
<accession>A0A1I8Q0Y5</accession>
<dbReference type="Pfam" id="PF15430">
    <property type="entry name" value="SVWC"/>
    <property type="match status" value="1"/>
</dbReference>
<protein>
    <recommendedName>
        <fullName evidence="3">Single domain-containing protein</fullName>
    </recommendedName>
</protein>
<dbReference type="VEuPathDB" id="VectorBase:SCAU012860"/>
<feature type="domain" description="Single" evidence="3">
    <location>
        <begin position="24"/>
        <end position="90"/>
    </location>
</feature>
<evidence type="ECO:0000259" key="3">
    <source>
        <dbReference type="SMART" id="SM01318"/>
    </source>
</evidence>
<dbReference type="InterPro" id="IPR029277">
    <property type="entry name" value="SVWC_dom"/>
</dbReference>
<gene>
    <name evidence="4" type="primary">106084114</name>
</gene>
<dbReference type="GO" id="GO:0005576">
    <property type="term" value="C:extracellular region"/>
    <property type="evidence" value="ECO:0007669"/>
    <property type="project" value="UniProtKB-SubCell"/>
</dbReference>
<dbReference type="OrthoDB" id="7390288at2759"/>
<sequence>MVEGHICKTFGPVRRSVEALDDHCYFKDHNLTIKVNETIFPTNIEDYCYKMFCRRFEDDYVIDVSFCPGATLVCGKRDYSKPFPECCGICE</sequence>
<organism evidence="4 5">
    <name type="scientific">Stomoxys calcitrans</name>
    <name type="common">Stable fly</name>
    <name type="synonym">Conops calcitrans</name>
    <dbReference type="NCBI Taxonomy" id="35570"/>
    <lineage>
        <taxon>Eukaryota</taxon>
        <taxon>Metazoa</taxon>
        <taxon>Ecdysozoa</taxon>
        <taxon>Arthropoda</taxon>
        <taxon>Hexapoda</taxon>
        <taxon>Insecta</taxon>
        <taxon>Pterygota</taxon>
        <taxon>Neoptera</taxon>
        <taxon>Endopterygota</taxon>
        <taxon>Diptera</taxon>
        <taxon>Brachycera</taxon>
        <taxon>Muscomorpha</taxon>
        <taxon>Muscoidea</taxon>
        <taxon>Muscidae</taxon>
        <taxon>Stomoxys</taxon>
    </lineage>
</organism>
<name>A0A1I8Q0Y5_STOCA</name>
<comment type="subcellular location">
    <subcellularLocation>
        <location evidence="1">Secreted</location>
    </subcellularLocation>
</comment>
<keyword evidence="5" id="KW-1185">Reference proteome</keyword>
<proteinExistence type="predicted"/>
<keyword evidence="2" id="KW-0964">Secreted</keyword>
<evidence type="ECO:0000313" key="5">
    <source>
        <dbReference type="Proteomes" id="UP000095300"/>
    </source>
</evidence>
<reference evidence="4" key="1">
    <citation type="submission" date="2020-05" db="UniProtKB">
        <authorList>
            <consortium name="EnsemblMetazoa"/>
        </authorList>
    </citation>
    <scope>IDENTIFICATION</scope>
    <source>
        <strain evidence="4">USDA</strain>
    </source>
</reference>
<dbReference type="SMART" id="SM01318">
    <property type="entry name" value="SVWC"/>
    <property type="match status" value="1"/>
</dbReference>